<protein>
    <submittedName>
        <fullName evidence="2">Uncharacterized protein</fullName>
    </submittedName>
</protein>
<organism evidence="2 3">
    <name type="scientific">Streptomyces griseoviridis</name>
    <dbReference type="NCBI Taxonomy" id="45398"/>
    <lineage>
        <taxon>Bacteria</taxon>
        <taxon>Bacillati</taxon>
        <taxon>Actinomycetota</taxon>
        <taxon>Actinomycetes</taxon>
        <taxon>Kitasatosporales</taxon>
        <taxon>Streptomycetaceae</taxon>
        <taxon>Streptomyces</taxon>
    </lineage>
</organism>
<sequence>MTAARSSGPETAGPDPDLGRVFADFERDGHDDPGAAWETFTSTWNWAAPLPTAVPGDESAPGPLARPVQGGFALSGQWRLPSRRWPRRWLALRLTGVRGAGDKAAGDGPDLFVVPARVLSPPSRRDHGRGGAEPSGPACRLDDVHVPAGLATRSSGRALGAEAAAFHWTAVTAMALGTARRLAGALAPLAPAAAAELTAVLHDERTSLAAALHGASRTDRGGPPDAEEAWAARIGRAARVVHPVVAAAYEHALPAVARDARHPLACLIEGGSPILQHIRFAVDLRRPATEILMRKAEHGDDRRVSG</sequence>
<accession>A0A918GRY0</accession>
<comment type="caution">
    <text evidence="2">The sequence shown here is derived from an EMBL/GenBank/DDBJ whole genome shotgun (WGS) entry which is preliminary data.</text>
</comment>
<reference evidence="2" key="1">
    <citation type="journal article" date="2014" name="Int. J. Syst. Evol. Microbiol.">
        <title>Complete genome sequence of Corynebacterium casei LMG S-19264T (=DSM 44701T), isolated from a smear-ripened cheese.</title>
        <authorList>
            <consortium name="US DOE Joint Genome Institute (JGI-PGF)"/>
            <person name="Walter F."/>
            <person name="Albersmeier A."/>
            <person name="Kalinowski J."/>
            <person name="Ruckert C."/>
        </authorList>
    </citation>
    <scope>NUCLEOTIDE SEQUENCE</scope>
    <source>
        <strain evidence="2">JCM 4234</strain>
    </source>
</reference>
<proteinExistence type="predicted"/>
<evidence type="ECO:0000313" key="3">
    <source>
        <dbReference type="Proteomes" id="UP000653493"/>
    </source>
</evidence>
<dbReference type="AlphaFoldDB" id="A0A918GRY0"/>
<gene>
    <name evidence="2" type="ORF">GCM10010238_48350</name>
</gene>
<feature type="compositionally biased region" description="Basic and acidic residues" evidence="1">
    <location>
        <begin position="23"/>
        <end position="33"/>
    </location>
</feature>
<dbReference type="Proteomes" id="UP000653493">
    <property type="component" value="Unassembled WGS sequence"/>
</dbReference>
<feature type="region of interest" description="Disordered" evidence="1">
    <location>
        <begin position="1"/>
        <end position="33"/>
    </location>
</feature>
<keyword evidence="3" id="KW-1185">Reference proteome</keyword>
<dbReference type="EMBL" id="BMSL01000017">
    <property type="protein sequence ID" value="GGS53267.1"/>
    <property type="molecule type" value="Genomic_DNA"/>
</dbReference>
<feature type="region of interest" description="Disordered" evidence="1">
    <location>
        <begin position="120"/>
        <end position="141"/>
    </location>
</feature>
<name>A0A918GRY0_STRGD</name>
<reference evidence="2" key="2">
    <citation type="submission" date="2020-09" db="EMBL/GenBank/DDBJ databases">
        <authorList>
            <person name="Sun Q."/>
            <person name="Ohkuma M."/>
        </authorList>
    </citation>
    <scope>NUCLEOTIDE SEQUENCE</scope>
    <source>
        <strain evidence="2">JCM 4234</strain>
    </source>
</reference>
<evidence type="ECO:0000313" key="2">
    <source>
        <dbReference type="EMBL" id="GGS53267.1"/>
    </source>
</evidence>
<evidence type="ECO:0000256" key="1">
    <source>
        <dbReference type="SAM" id="MobiDB-lite"/>
    </source>
</evidence>